<accession>A0ABU2JFZ3</accession>
<organism evidence="2 3">
    <name type="scientific">Jatrophihabitans lederbergiae</name>
    <dbReference type="NCBI Taxonomy" id="3075547"/>
    <lineage>
        <taxon>Bacteria</taxon>
        <taxon>Bacillati</taxon>
        <taxon>Actinomycetota</taxon>
        <taxon>Actinomycetes</taxon>
        <taxon>Jatrophihabitantales</taxon>
        <taxon>Jatrophihabitantaceae</taxon>
        <taxon>Jatrophihabitans</taxon>
    </lineage>
</organism>
<gene>
    <name evidence="2" type="ORF">RM423_18565</name>
</gene>
<dbReference type="Gene3D" id="2.40.380.10">
    <property type="entry name" value="FomD-like"/>
    <property type="match status" value="1"/>
</dbReference>
<dbReference type="Proteomes" id="UP001183176">
    <property type="component" value="Unassembled WGS sequence"/>
</dbReference>
<keyword evidence="3" id="KW-1185">Reference proteome</keyword>
<evidence type="ECO:0000313" key="3">
    <source>
        <dbReference type="Proteomes" id="UP001183176"/>
    </source>
</evidence>
<dbReference type="InterPro" id="IPR035930">
    <property type="entry name" value="FomD-like_sf"/>
</dbReference>
<feature type="domain" description="DUF402" evidence="1">
    <location>
        <begin position="82"/>
        <end position="189"/>
    </location>
</feature>
<proteinExistence type="predicted"/>
<sequence>MADPLVADPLVVTVGEELLRRYLRGPHASWLQATRVVAVDERGLLLWLPVGAGFASRIKADGTAVRAEPIAEFGAAQLRPGSWLGRSALILMPPGRAHSVWWWFSGHRFDGWYVNLETRSPLWVEDGVRGVDVCDAELDVVALPDRTWQWKDVDDLAAVTGLPGYWDEDGAAEIWKEGHRVVADLDAGRFPFDGTWCDFEPDPRWQVPRLPELGGPAYR</sequence>
<comment type="caution">
    <text evidence="2">The sequence shown here is derived from an EMBL/GenBank/DDBJ whole genome shotgun (WGS) entry which is preliminary data.</text>
</comment>
<dbReference type="SUPFAM" id="SSF159234">
    <property type="entry name" value="FomD-like"/>
    <property type="match status" value="1"/>
</dbReference>
<reference evidence="3" key="1">
    <citation type="submission" date="2023-07" db="EMBL/GenBank/DDBJ databases">
        <title>30 novel species of actinomycetes from the DSMZ collection.</title>
        <authorList>
            <person name="Nouioui I."/>
        </authorList>
    </citation>
    <scope>NUCLEOTIDE SEQUENCE [LARGE SCALE GENOMIC DNA]</scope>
    <source>
        <strain evidence="3">DSM 44399</strain>
    </source>
</reference>
<protein>
    <submittedName>
        <fullName evidence="2">DUF402 domain-containing protein</fullName>
    </submittedName>
</protein>
<dbReference type="Pfam" id="PF04167">
    <property type="entry name" value="DUF402"/>
    <property type="match status" value="1"/>
</dbReference>
<name>A0ABU2JFZ3_9ACTN</name>
<dbReference type="EMBL" id="JAVREH010000037">
    <property type="protein sequence ID" value="MDT0263389.1"/>
    <property type="molecule type" value="Genomic_DNA"/>
</dbReference>
<dbReference type="InterPro" id="IPR007295">
    <property type="entry name" value="DUF402"/>
</dbReference>
<dbReference type="RefSeq" id="WP_311424536.1">
    <property type="nucleotide sequence ID" value="NZ_JAVREH010000037.1"/>
</dbReference>
<evidence type="ECO:0000259" key="1">
    <source>
        <dbReference type="Pfam" id="PF04167"/>
    </source>
</evidence>
<evidence type="ECO:0000313" key="2">
    <source>
        <dbReference type="EMBL" id="MDT0263389.1"/>
    </source>
</evidence>